<dbReference type="EMBL" id="NMUH01000367">
    <property type="protein sequence ID" value="MQL77792.1"/>
    <property type="molecule type" value="Genomic_DNA"/>
</dbReference>
<comment type="caution">
    <text evidence="1">The sequence shown here is derived from an EMBL/GenBank/DDBJ whole genome shotgun (WGS) entry which is preliminary data.</text>
</comment>
<protein>
    <submittedName>
        <fullName evidence="1">Uncharacterized protein</fullName>
    </submittedName>
</protein>
<evidence type="ECO:0000313" key="1">
    <source>
        <dbReference type="EMBL" id="MQL77792.1"/>
    </source>
</evidence>
<proteinExistence type="predicted"/>
<feature type="non-terminal residue" evidence="1">
    <location>
        <position position="1"/>
    </location>
</feature>
<dbReference type="Proteomes" id="UP000652761">
    <property type="component" value="Unassembled WGS sequence"/>
</dbReference>
<keyword evidence="2" id="KW-1185">Reference proteome</keyword>
<organism evidence="1 2">
    <name type="scientific">Colocasia esculenta</name>
    <name type="common">Wild taro</name>
    <name type="synonym">Arum esculentum</name>
    <dbReference type="NCBI Taxonomy" id="4460"/>
    <lineage>
        <taxon>Eukaryota</taxon>
        <taxon>Viridiplantae</taxon>
        <taxon>Streptophyta</taxon>
        <taxon>Embryophyta</taxon>
        <taxon>Tracheophyta</taxon>
        <taxon>Spermatophyta</taxon>
        <taxon>Magnoliopsida</taxon>
        <taxon>Liliopsida</taxon>
        <taxon>Araceae</taxon>
        <taxon>Aroideae</taxon>
        <taxon>Colocasieae</taxon>
        <taxon>Colocasia</taxon>
    </lineage>
</organism>
<sequence>MVDRALFFRNSVLGPKFTAERPTISPISRFSGSRASLDYTSRWRAQHTKSPYHGDRNSCSTRLEIYTRGRRYGCTNIADIVTPYAKELGITFRPSIGIADVTTIRNLHSETVDRTLVSRNSVPGPKFAAERTVDRALVLRNSVPGPKFAAERVFSIPIVVPVGVGRGYLFARRSEPPARPHFRIGTSSRSAQGRIRTFPVWQPNSSPGAWSRAADAIAYGHPFAQTGITFRSVIRITCKTPTRNRHSEALVSPLSPQAMRRHFGVEKPSFRAPKLRF</sequence>
<accession>A0A843TYA9</accession>
<reference evidence="1" key="1">
    <citation type="submission" date="2017-07" db="EMBL/GenBank/DDBJ databases">
        <title>Taro Niue Genome Assembly and Annotation.</title>
        <authorList>
            <person name="Atibalentja N."/>
            <person name="Keating K."/>
            <person name="Fields C.J."/>
        </authorList>
    </citation>
    <scope>NUCLEOTIDE SEQUENCE</scope>
    <source>
        <strain evidence="1">Niue_2</strain>
        <tissue evidence="1">Leaf</tissue>
    </source>
</reference>
<gene>
    <name evidence="1" type="ORF">Taro_010210</name>
</gene>
<dbReference type="AlphaFoldDB" id="A0A843TYA9"/>
<name>A0A843TYA9_COLES</name>
<evidence type="ECO:0000313" key="2">
    <source>
        <dbReference type="Proteomes" id="UP000652761"/>
    </source>
</evidence>